<evidence type="ECO:0000259" key="4">
    <source>
        <dbReference type="PROSITE" id="PS50878"/>
    </source>
</evidence>
<reference evidence="5" key="1">
    <citation type="journal article" date="2017" name="Nature">
        <title>The sunflower genome provides insights into oil metabolism, flowering and Asterid evolution.</title>
        <authorList>
            <person name="Badouin H."/>
            <person name="Gouzy J."/>
            <person name="Grassa C.J."/>
            <person name="Murat F."/>
            <person name="Staton S.E."/>
            <person name="Cottret L."/>
            <person name="Lelandais-Briere C."/>
            <person name="Owens G.L."/>
            <person name="Carrere S."/>
            <person name="Mayjonade B."/>
            <person name="Legrand L."/>
            <person name="Gill N."/>
            <person name="Kane N.C."/>
            <person name="Bowers J.E."/>
            <person name="Hubner S."/>
            <person name="Bellec A."/>
            <person name="Berard A."/>
            <person name="Berges H."/>
            <person name="Blanchet N."/>
            <person name="Boniface M.C."/>
            <person name="Brunel D."/>
            <person name="Catrice O."/>
            <person name="Chaidir N."/>
            <person name="Claudel C."/>
            <person name="Donnadieu C."/>
            <person name="Faraut T."/>
            <person name="Fievet G."/>
            <person name="Helmstetter N."/>
            <person name="King M."/>
            <person name="Knapp S.J."/>
            <person name="Lai Z."/>
            <person name="Le Paslier M.C."/>
            <person name="Lippi Y."/>
            <person name="Lorenzon L."/>
            <person name="Mandel J.R."/>
            <person name="Marage G."/>
            <person name="Marchand G."/>
            <person name="Marquand E."/>
            <person name="Bret-Mestries E."/>
            <person name="Morien E."/>
            <person name="Nambeesan S."/>
            <person name="Nguyen T."/>
            <person name="Pegot-Espagnet P."/>
            <person name="Pouilly N."/>
            <person name="Raftis F."/>
            <person name="Sallet E."/>
            <person name="Schiex T."/>
            <person name="Thomas J."/>
            <person name="Vandecasteele C."/>
            <person name="Vares D."/>
            <person name="Vear F."/>
            <person name="Vautrin S."/>
            <person name="Crespi M."/>
            <person name="Mangin B."/>
            <person name="Burke J.M."/>
            <person name="Salse J."/>
            <person name="Munos S."/>
            <person name="Vincourt P."/>
            <person name="Rieseberg L.H."/>
            <person name="Langlade N.B."/>
        </authorList>
    </citation>
    <scope>NUCLEOTIDE SEQUENCE</scope>
    <source>
        <tissue evidence="5">Leaves</tissue>
    </source>
</reference>
<dbReference type="EMBL" id="MNCJ02000332">
    <property type="protein sequence ID" value="KAF5754385.1"/>
    <property type="molecule type" value="Genomic_DNA"/>
</dbReference>
<feature type="compositionally biased region" description="Polar residues" evidence="2">
    <location>
        <begin position="330"/>
        <end position="342"/>
    </location>
</feature>
<keyword evidence="6" id="KW-1185">Reference proteome</keyword>
<feature type="region of interest" description="Disordered" evidence="2">
    <location>
        <begin position="284"/>
        <end position="346"/>
    </location>
</feature>
<feature type="region of interest" description="Disordered" evidence="2">
    <location>
        <begin position="97"/>
        <end position="116"/>
    </location>
</feature>
<protein>
    <submittedName>
        <fullName evidence="5">RNA-directed DNA polymerase</fullName>
        <ecNumber evidence="5">2.7.7.49</ecNumber>
    </submittedName>
</protein>
<dbReference type="EC" id="2.7.7.49" evidence="5"/>
<dbReference type="InterPro" id="IPR012677">
    <property type="entry name" value="Nucleotide-bd_a/b_plait_sf"/>
</dbReference>
<dbReference type="Pfam" id="PF13966">
    <property type="entry name" value="zf-RVT"/>
    <property type="match status" value="1"/>
</dbReference>
<dbReference type="GO" id="GO:0003964">
    <property type="term" value="F:RNA-directed DNA polymerase activity"/>
    <property type="evidence" value="ECO:0007669"/>
    <property type="project" value="UniProtKB-KW"/>
</dbReference>
<dbReference type="PROSITE" id="PS50878">
    <property type="entry name" value="RT_POL"/>
    <property type="match status" value="1"/>
</dbReference>
<sequence length="1652" mass="185657">MTFIVQNLSDRSTKMMLWRAFQPFGYVSDAYVARKKDKRGNCFGFIRYVGVENVDSTVEVMNKVKILEAKVSVSLAKYDKNHKKFIYTSKTMGEKTWRPKEPYHTNPRANEGTNSGGAEFQRGKSYASLFQKDVHQSYTGSKVLSINIKGSAYPLHCINRSIHGVVKNLHVLNNLNNILSRSGLSNFGLSYVGGLSVLLTLGNSGRVKDVMTNYTEGLANAFSQYNVWKGEDLSKERIVSLRISGLPIQLRDNTVFDQIGGLFGKVVEEVAAWKPDLDGYNVSVELNSGHATPETSDADSNEDRNMEEVEEDGEIRSPAAEAPVPENIVRPSSSSNLNSGNEKSPVKVTLDNEEAVHVLHGKSHGHMEFHNNSNKGASRTVNIEAKKLDGGPQLMEENRIGNTIYSNQEGPTPSVGLGKRNRANRSPPSSGSMQGPPTRGFFQDPNSCNVSIDLNRSTSESGSRNGEYVGDDYRSVFPSDDTYKEAPTGEPMGAGEYPVEPGDNIPVNPSVTDEVLATSVIGLCYFWFSMKFLSINLRGVRDSRKADRIRGIITSYGVHFLAIQETKLGDTSNFSFNGFWGRSAYQLEVVSAEGRSGGLACLWNPGMFTCDNVIKNRYFLALSGSLNQVGIRINLVNVYASNDANVRRVIWDSLVVLKNSLQGLWVFMGDFNEVRDETERFNSEFIASNAEAFNQFILATGLSEFQMGGGRYTYISDRGDKLSKLDRFLVCLGFLEKWPTTTVLALNRDVSDHRPILLSTTPSDFSHILFRCYNSWMEIPGFMELVKQLCTNFVFHGSADMALSVKLRWLKNHIKAWIKVVRENSDGVYLDTKKRINMLERLAEERALEEEELHERAECINIVLDMDRRKQLDARQKSRARWALDGDENSAFFHNIINSNLSNNLINGLLIDGVWNSNPVIIKEAFFDFFSKQFVEPMSSRPYVIGHNLATLSTIEANILVEPFSITEIKEAIWGCVGDRAPGPDGFNFKFIKKNWDLFQGDFIRLFQEFYDNGSINKCCSSSFIALIPKVKDPSSPSNFRPISLIGVVNKAISKVLVNRLKRVIGRLVSEEQSAFLAGRNISDGPLILNEAIAWMKKAKKSGMIFKVDINKAYDSLNWSYLDSIMSQMNFPDRWRSWIMATLTTSRASVLVNASPTMEFEYSRGLRQGDPLSPFLFVLAMEALTGIMKKAVSEGIFNGLQCTSNGPVLSHLIYADDVVFLGEWSSENVNNLRRLLRCFHLVSGLKVNLAKCSLFGIGIDELEVQQMADSMGCKKGTFPFKHLGLVVGANMNLIRNWKPVIDVFKNRLSLWKAKNLSYGGRITLLKSVLNALRTYFFSLYKAPAKVLDILERLRRVFFWGGSDDNSPMSWLAWEKVIAPIEYGGLGFGSLCDANLAMLSKWWWRFKTDKEGLWRRVVWAIHHNSRSWTSIPAKVSVAGSWKQIVGIRAQLDRVGIHLSDSIWCKIGCGSKSSFWLDYWIGNKPLYCEFPLLFALERDKLCLVSDRVGWGADSVILNWSWKRPVMSDGETNELLALSLLLCDFDPSEGQDRWVWEHDNSGNFTVASIKQILASAGRVVPEYQFVWNNYVPKKVGIVPWRALMERLPTRIALAARNVDISDIRCVLCGDYDESSEHLFVSCQFAQSVWLVMAMV</sequence>
<dbReference type="GO" id="GO:0003723">
    <property type="term" value="F:RNA binding"/>
    <property type="evidence" value="ECO:0007669"/>
    <property type="project" value="UniProtKB-UniRule"/>
</dbReference>
<dbReference type="InterPro" id="IPR043502">
    <property type="entry name" value="DNA/RNA_pol_sf"/>
</dbReference>
<dbReference type="CDD" id="cd01650">
    <property type="entry name" value="RT_nLTR_like"/>
    <property type="match status" value="1"/>
</dbReference>
<keyword evidence="5" id="KW-0548">Nucleotidyltransferase</keyword>
<dbReference type="InterPro" id="IPR036691">
    <property type="entry name" value="Endo/exonu/phosph_ase_sf"/>
</dbReference>
<feature type="domain" description="RRM" evidence="3">
    <location>
        <begin position="1"/>
        <end position="78"/>
    </location>
</feature>
<dbReference type="SMART" id="SM00360">
    <property type="entry name" value="RRM"/>
    <property type="match status" value="1"/>
</dbReference>
<dbReference type="SUPFAM" id="SSF56219">
    <property type="entry name" value="DNase I-like"/>
    <property type="match status" value="1"/>
</dbReference>
<feature type="compositionally biased region" description="Low complexity" evidence="2">
    <location>
        <begin position="426"/>
        <end position="437"/>
    </location>
</feature>
<dbReference type="Gramene" id="mRNA:HanXRQr2_Chr17g0790561">
    <property type="protein sequence ID" value="mRNA:HanXRQr2_Chr17g0790561"/>
    <property type="gene ID" value="HanXRQr2_Chr17g0790561"/>
</dbReference>
<keyword evidence="5" id="KW-0695">RNA-directed DNA polymerase</keyword>
<organism evidence="5 6">
    <name type="scientific">Helianthus annuus</name>
    <name type="common">Common sunflower</name>
    <dbReference type="NCBI Taxonomy" id="4232"/>
    <lineage>
        <taxon>Eukaryota</taxon>
        <taxon>Viridiplantae</taxon>
        <taxon>Streptophyta</taxon>
        <taxon>Embryophyta</taxon>
        <taxon>Tracheophyta</taxon>
        <taxon>Spermatophyta</taxon>
        <taxon>Magnoliopsida</taxon>
        <taxon>eudicotyledons</taxon>
        <taxon>Gunneridae</taxon>
        <taxon>Pentapetalae</taxon>
        <taxon>asterids</taxon>
        <taxon>campanulids</taxon>
        <taxon>Asterales</taxon>
        <taxon>Asteraceae</taxon>
        <taxon>Asteroideae</taxon>
        <taxon>Heliantheae alliance</taxon>
        <taxon>Heliantheae</taxon>
        <taxon>Helianthus</taxon>
    </lineage>
</organism>
<evidence type="ECO:0000256" key="2">
    <source>
        <dbReference type="SAM" id="MobiDB-lite"/>
    </source>
</evidence>
<proteinExistence type="predicted"/>
<evidence type="ECO:0000313" key="6">
    <source>
        <dbReference type="Proteomes" id="UP000215914"/>
    </source>
</evidence>
<comment type="caution">
    <text evidence="5">The sequence shown here is derived from an EMBL/GenBank/DDBJ whole genome shotgun (WGS) entry which is preliminary data.</text>
</comment>
<dbReference type="PANTHER" id="PTHR33116:SF78">
    <property type="entry name" value="OS12G0587133 PROTEIN"/>
    <property type="match status" value="1"/>
</dbReference>
<feature type="compositionally biased region" description="Polar residues" evidence="2">
    <location>
        <begin position="401"/>
        <end position="411"/>
    </location>
</feature>
<evidence type="ECO:0000313" key="5">
    <source>
        <dbReference type="EMBL" id="KAF5754385.1"/>
    </source>
</evidence>
<dbReference type="PANTHER" id="PTHR33116">
    <property type="entry name" value="REVERSE TRANSCRIPTASE ZINC-BINDING DOMAIN-CONTAINING PROTEIN-RELATED-RELATED"/>
    <property type="match status" value="1"/>
</dbReference>
<dbReference type="InterPro" id="IPR000477">
    <property type="entry name" value="RT_dom"/>
</dbReference>
<feature type="domain" description="Reverse transcriptase" evidence="4">
    <location>
        <begin position="1009"/>
        <end position="1287"/>
    </location>
</feature>
<name>A0A9K3DG68_HELAN</name>
<dbReference type="InterPro" id="IPR035979">
    <property type="entry name" value="RBD_domain_sf"/>
</dbReference>
<feature type="compositionally biased region" description="Polar residues" evidence="2">
    <location>
        <begin position="284"/>
        <end position="295"/>
    </location>
</feature>
<dbReference type="SUPFAM" id="SSF54928">
    <property type="entry name" value="RNA-binding domain, RBD"/>
    <property type="match status" value="1"/>
</dbReference>
<dbReference type="InterPro" id="IPR026960">
    <property type="entry name" value="RVT-Znf"/>
</dbReference>
<dbReference type="Pfam" id="PF00076">
    <property type="entry name" value="RRM_1"/>
    <property type="match status" value="1"/>
</dbReference>
<dbReference type="Pfam" id="PF00078">
    <property type="entry name" value="RVT_1"/>
    <property type="match status" value="1"/>
</dbReference>
<accession>A0A9K3DG68</accession>
<dbReference type="Gene3D" id="3.30.70.330">
    <property type="match status" value="1"/>
</dbReference>
<dbReference type="PROSITE" id="PS50102">
    <property type="entry name" value="RRM"/>
    <property type="match status" value="1"/>
</dbReference>
<keyword evidence="5" id="KW-0808">Transferase</keyword>
<reference evidence="5" key="2">
    <citation type="submission" date="2020-06" db="EMBL/GenBank/DDBJ databases">
        <title>Helianthus annuus Genome sequencing and assembly Release 2.</title>
        <authorList>
            <person name="Gouzy J."/>
            <person name="Langlade N."/>
            <person name="Munos S."/>
        </authorList>
    </citation>
    <scope>NUCLEOTIDE SEQUENCE</scope>
    <source>
        <tissue evidence="5">Leaves</tissue>
    </source>
</reference>
<dbReference type="Gene3D" id="3.60.10.10">
    <property type="entry name" value="Endonuclease/exonuclease/phosphatase"/>
    <property type="match status" value="1"/>
</dbReference>
<dbReference type="Proteomes" id="UP000215914">
    <property type="component" value="Unassembled WGS sequence"/>
</dbReference>
<keyword evidence="1" id="KW-0694">RNA-binding</keyword>
<feature type="compositionally biased region" description="Polar residues" evidence="2">
    <location>
        <begin position="444"/>
        <end position="464"/>
    </location>
</feature>
<evidence type="ECO:0000256" key="1">
    <source>
        <dbReference type="PROSITE-ProRule" id="PRU00176"/>
    </source>
</evidence>
<dbReference type="Pfam" id="PF03372">
    <property type="entry name" value="Exo_endo_phos"/>
    <property type="match status" value="1"/>
</dbReference>
<feature type="region of interest" description="Disordered" evidence="2">
    <location>
        <begin position="401"/>
        <end position="477"/>
    </location>
</feature>
<dbReference type="SUPFAM" id="SSF56672">
    <property type="entry name" value="DNA/RNA polymerases"/>
    <property type="match status" value="1"/>
</dbReference>
<dbReference type="InterPro" id="IPR000504">
    <property type="entry name" value="RRM_dom"/>
</dbReference>
<gene>
    <name evidence="5" type="ORF">HanXRQr2_Chr17g0790561</name>
</gene>
<dbReference type="InterPro" id="IPR005135">
    <property type="entry name" value="Endo/exonuclease/phosphatase"/>
</dbReference>
<evidence type="ECO:0000259" key="3">
    <source>
        <dbReference type="PROSITE" id="PS50102"/>
    </source>
</evidence>